<reference evidence="2" key="1">
    <citation type="submission" date="2022-04" db="EMBL/GenBank/DDBJ databases">
        <title>A functionally conserved STORR gene fusion in Papaver species that diverged 16.8 million years ago.</title>
        <authorList>
            <person name="Catania T."/>
        </authorList>
    </citation>
    <scope>NUCLEOTIDE SEQUENCE</scope>
    <source>
        <strain evidence="2">S-188037</strain>
    </source>
</reference>
<keyword evidence="3" id="KW-1185">Reference proteome</keyword>
<evidence type="ECO:0000313" key="2">
    <source>
        <dbReference type="EMBL" id="KAI3937488.1"/>
    </source>
</evidence>
<organism evidence="2 3">
    <name type="scientific">Papaver atlanticum</name>
    <dbReference type="NCBI Taxonomy" id="357466"/>
    <lineage>
        <taxon>Eukaryota</taxon>
        <taxon>Viridiplantae</taxon>
        <taxon>Streptophyta</taxon>
        <taxon>Embryophyta</taxon>
        <taxon>Tracheophyta</taxon>
        <taxon>Spermatophyta</taxon>
        <taxon>Magnoliopsida</taxon>
        <taxon>Ranunculales</taxon>
        <taxon>Papaveraceae</taxon>
        <taxon>Papaveroideae</taxon>
        <taxon>Papaver</taxon>
    </lineage>
</organism>
<proteinExistence type="predicted"/>
<accession>A0AAD4T2J4</accession>
<evidence type="ECO:0000256" key="1">
    <source>
        <dbReference type="SAM" id="Phobius"/>
    </source>
</evidence>
<name>A0AAD4T2J4_9MAGN</name>
<sequence length="90" mass="9958">MTPLSNMLLEVSVTDTDTSSPHCWKVGNSTNTSPCFVEIFPLLQTYNLETHIPSELDLNRCFSIGLLKPLAIISVFSGLGFINLLPIFRS</sequence>
<feature type="transmembrane region" description="Helical" evidence="1">
    <location>
        <begin position="66"/>
        <end position="88"/>
    </location>
</feature>
<dbReference type="AlphaFoldDB" id="A0AAD4T2J4"/>
<gene>
    <name evidence="2" type="ORF">MKW98_018787</name>
</gene>
<keyword evidence="1" id="KW-0472">Membrane</keyword>
<comment type="caution">
    <text evidence="2">The sequence shown here is derived from an EMBL/GenBank/DDBJ whole genome shotgun (WGS) entry which is preliminary data.</text>
</comment>
<dbReference type="EMBL" id="JAJJMB010005771">
    <property type="protein sequence ID" value="KAI3937488.1"/>
    <property type="molecule type" value="Genomic_DNA"/>
</dbReference>
<dbReference type="Proteomes" id="UP001202328">
    <property type="component" value="Unassembled WGS sequence"/>
</dbReference>
<protein>
    <submittedName>
        <fullName evidence="2">Uncharacterized protein</fullName>
    </submittedName>
</protein>
<evidence type="ECO:0000313" key="3">
    <source>
        <dbReference type="Proteomes" id="UP001202328"/>
    </source>
</evidence>
<keyword evidence="1" id="KW-1133">Transmembrane helix</keyword>
<keyword evidence="1" id="KW-0812">Transmembrane</keyword>